<reference evidence="1" key="2">
    <citation type="submission" date="2021-03" db="UniProtKB">
        <authorList>
            <consortium name="EnsemblPlants"/>
        </authorList>
    </citation>
    <scope>IDENTIFICATION</scope>
</reference>
<dbReference type="Gramene" id="evm.model.04.1227">
    <property type="protein sequence ID" value="cds.evm.model.04.1227"/>
    <property type="gene ID" value="evm.TU.04.1227"/>
</dbReference>
<organism evidence="1 2">
    <name type="scientific">Cannabis sativa</name>
    <name type="common">Hemp</name>
    <name type="synonym">Marijuana</name>
    <dbReference type="NCBI Taxonomy" id="3483"/>
    <lineage>
        <taxon>Eukaryota</taxon>
        <taxon>Viridiplantae</taxon>
        <taxon>Streptophyta</taxon>
        <taxon>Embryophyta</taxon>
        <taxon>Tracheophyta</taxon>
        <taxon>Spermatophyta</taxon>
        <taxon>Magnoliopsida</taxon>
        <taxon>eudicotyledons</taxon>
        <taxon>Gunneridae</taxon>
        <taxon>Pentapetalae</taxon>
        <taxon>rosids</taxon>
        <taxon>fabids</taxon>
        <taxon>Rosales</taxon>
        <taxon>Cannabaceae</taxon>
        <taxon>Cannabis</taxon>
    </lineage>
</organism>
<reference evidence="1" key="1">
    <citation type="submission" date="2018-11" db="EMBL/GenBank/DDBJ databases">
        <authorList>
            <person name="Grassa J C."/>
        </authorList>
    </citation>
    <scope>NUCLEOTIDE SEQUENCE [LARGE SCALE GENOMIC DNA]</scope>
</reference>
<evidence type="ECO:0000313" key="1">
    <source>
        <dbReference type="EnsemblPlants" id="cds.evm.model.04.1227"/>
    </source>
</evidence>
<name>A0A803PC87_CANSA</name>
<dbReference type="EMBL" id="UZAU01000378">
    <property type="status" value="NOT_ANNOTATED_CDS"/>
    <property type="molecule type" value="Genomic_DNA"/>
</dbReference>
<dbReference type="EnsemblPlants" id="evm.model.04.1227">
    <property type="protein sequence ID" value="cds.evm.model.04.1227"/>
    <property type="gene ID" value="evm.TU.04.1227"/>
</dbReference>
<accession>A0A803PC87</accession>
<keyword evidence="2" id="KW-1185">Reference proteome</keyword>
<sequence length="123" mass="13953">MPQEENWQRLQHLPVKNYKGVEGTCYEEKTHVGEVIDLYGCKPFHKFPRSKESLRGVRIGTTNNQKRHFVDVDNDSSHRLAVGGVLKEFTRRVTKDLEASAELKEAIEILSAEVSSLGLDDIS</sequence>
<evidence type="ECO:0000313" key="2">
    <source>
        <dbReference type="Proteomes" id="UP000596661"/>
    </source>
</evidence>
<protein>
    <submittedName>
        <fullName evidence="1">Uncharacterized protein</fullName>
    </submittedName>
</protein>
<dbReference type="Proteomes" id="UP000596661">
    <property type="component" value="Chromosome 4"/>
</dbReference>
<dbReference type="AlphaFoldDB" id="A0A803PC87"/>
<proteinExistence type="predicted"/>